<dbReference type="EMBL" id="JAGMUX010000009">
    <property type="protein sequence ID" value="KAH7248553.1"/>
    <property type="molecule type" value="Genomic_DNA"/>
</dbReference>
<proteinExistence type="predicted"/>
<feature type="region of interest" description="Disordered" evidence="1">
    <location>
        <begin position="105"/>
        <end position="126"/>
    </location>
</feature>
<name>A0A9P9GZT1_FUSRE</name>
<keyword evidence="3" id="KW-1185">Reference proteome</keyword>
<evidence type="ECO:0000256" key="1">
    <source>
        <dbReference type="SAM" id="MobiDB-lite"/>
    </source>
</evidence>
<comment type="caution">
    <text evidence="2">The sequence shown here is derived from an EMBL/GenBank/DDBJ whole genome shotgun (WGS) entry which is preliminary data.</text>
</comment>
<dbReference type="GeneID" id="70215908"/>
<dbReference type="OrthoDB" id="5422579at2759"/>
<gene>
    <name evidence="2" type="ORF">BKA55DRAFT_379788</name>
</gene>
<protein>
    <submittedName>
        <fullName evidence="2">Uncharacterized protein</fullName>
    </submittedName>
</protein>
<feature type="compositionally biased region" description="Basic and acidic residues" evidence="1">
    <location>
        <begin position="107"/>
        <end position="122"/>
    </location>
</feature>
<accession>A0A9P9GZT1</accession>
<reference evidence="2" key="1">
    <citation type="journal article" date="2021" name="Nat. Commun.">
        <title>Genetic determinants of endophytism in the Arabidopsis root mycobiome.</title>
        <authorList>
            <person name="Mesny F."/>
            <person name="Miyauchi S."/>
            <person name="Thiergart T."/>
            <person name="Pickel B."/>
            <person name="Atanasova L."/>
            <person name="Karlsson M."/>
            <person name="Huettel B."/>
            <person name="Barry K.W."/>
            <person name="Haridas S."/>
            <person name="Chen C."/>
            <person name="Bauer D."/>
            <person name="Andreopoulos W."/>
            <person name="Pangilinan J."/>
            <person name="LaButti K."/>
            <person name="Riley R."/>
            <person name="Lipzen A."/>
            <person name="Clum A."/>
            <person name="Drula E."/>
            <person name="Henrissat B."/>
            <person name="Kohler A."/>
            <person name="Grigoriev I.V."/>
            <person name="Martin F.M."/>
            <person name="Hacquard S."/>
        </authorList>
    </citation>
    <scope>NUCLEOTIDE SEQUENCE</scope>
    <source>
        <strain evidence="2">MPI-CAGE-AT-0023</strain>
    </source>
</reference>
<dbReference type="RefSeq" id="XP_046048348.1">
    <property type="nucleotide sequence ID" value="XM_046185954.1"/>
</dbReference>
<organism evidence="2 3">
    <name type="scientific">Fusarium redolens</name>
    <dbReference type="NCBI Taxonomy" id="48865"/>
    <lineage>
        <taxon>Eukaryota</taxon>
        <taxon>Fungi</taxon>
        <taxon>Dikarya</taxon>
        <taxon>Ascomycota</taxon>
        <taxon>Pezizomycotina</taxon>
        <taxon>Sordariomycetes</taxon>
        <taxon>Hypocreomycetidae</taxon>
        <taxon>Hypocreales</taxon>
        <taxon>Nectriaceae</taxon>
        <taxon>Fusarium</taxon>
        <taxon>Fusarium redolens species complex</taxon>
    </lineage>
</organism>
<feature type="region of interest" description="Disordered" evidence="1">
    <location>
        <begin position="75"/>
        <end position="94"/>
    </location>
</feature>
<sequence>MNMDLSQCPHCGVTQPNATVLCAIRNRRHHNFHPPPHRHFFFTFITPNGRAFHAHNHPSSRQDGVGQLARLSRRGHRQYRRGASEYQGRPRKLQKTQQNHIAITSSHRTDAHSRLQAPDHRGKTTPVSLLNCPDEVIHYIIELLPGSTTKAAHTG</sequence>
<dbReference type="AlphaFoldDB" id="A0A9P9GZT1"/>
<evidence type="ECO:0000313" key="3">
    <source>
        <dbReference type="Proteomes" id="UP000720189"/>
    </source>
</evidence>
<dbReference type="Proteomes" id="UP000720189">
    <property type="component" value="Unassembled WGS sequence"/>
</dbReference>
<evidence type="ECO:0000313" key="2">
    <source>
        <dbReference type="EMBL" id="KAH7248553.1"/>
    </source>
</evidence>